<proteinExistence type="predicted"/>
<comment type="caution">
    <text evidence="1">The sequence shown here is derived from an EMBL/GenBank/DDBJ whole genome shotgun (WGS) entry which is preliminary data.</text>
</comment>
<gene>
    <name evidence="1" type="ORF">EYF80_035359</name>
</gene>
<organism evidence="1 2">
    <name type="scientific">Liparis tanakae</name>
    <name type="common">Tanaka's snailfish</name>
    <dbReference type="NCBI Taxonomy" id="230148"/>
    <lineage>
        <taxon>Eukaryota</taxon>
        <taxon>Metazoa</taxon>
        <taxon>Chordata</taxon>
        <taxon>Craniata</taxon>
        <taxon>Vertebrata</taxon>
        <taxon>Euteleostomi</taxon>
        <taxon>Actinopterygii</taxon>
        <taxon>Neopterygii</taxon>
        <taxon>Teleostei</taxon>
        <taxon>Neoteleostei</taxon>
        <taxon>Acanthomorphata</taxon>
        <taxon>Eupercaria</taxon>
        <taxon>Perciformes</taxon>
        <taxon>Cottioidei</taxon>
        <taxon>Cottales</taxon>
        <taxon>Liparidae</taxon>
        <taxon>Liparis</taxon>
    </lineage>
</organism>
<keyword evidence="2" id="KW-1185">Reference proteome</keyword>
<dbReference type="Proteomes" id="UP000314294">
    <property type="component" value="Unassembled WGS sequence"/>
</dbReference>
<name>A0A4Z2GMJ4_9TELE</name>
<evidence type="ECO:0000313" key="2">
    <source>
        <dbReference type="Proteomes" id="UP000314294"/>
    </source>
</evidence>
<accession>A0A4Z2GMJ4</accession>
<sequence length="92" mass="10228">MSCRHLFLTARLPGGAQRSSSLLHRDTMLRAGGFTVLALQLSLAAGMNAGWSVQRKPFGSHLGNSLHPEALERGQRVLTELRQNYREQLTQE</sequence>
<evidence type="ECO:0000313" key="1">
    <source>
        <dbReference type="EMBL" id="TNN54450.1"/>
    </source>
</evidence>
<protein>
    <submittedName>
        <fullName evidence="1">Uncharacterized protein</fullName>
    </submittedName>
</protein>
<dbReference type="AlphaFoldDB" id="A0A4Z2GMJ4"/>
<dbReference type="EMBL" id="SRLO01000484">
    <property type="protein sequence ID" value="TNN54450.1"/>
    <property type="molecule type" value="Genomic_DNA"/>
</dbReference>
<reference evidence="1 2" key="1">
    <citation type="submission" date="2019-03" db="EMBL/GenBank/DDBJ databases">
        <title>First draft genome of Liparis tanakae, snailfish: a comprehensive survey of snailfish specific genes.</title>
        <authorList>
            <person name="Kim W."/>
            <person name="Song I."/>
            <person name="Jeong J.-H."/>
            <person name="Kim D."/>
            <person name="Kim S."/>
            <person name="Ryu S."/>
            <person name="Song J.Y."/>
            <person name="Lee S.K."/>
        </authorList>
    </citation>
    <scope>NUCLEOTIDE SEQUENCE [LARGE SCALE GENOMIC DNA]</scope>
    <source>
        <tissue evidence="1">Muscle</tissue>
    </source>
</reference>